<comment type="subcellular location">
    <subcellularLocation>
        <location evidence="1 7">Mitochondrion</location>
    </subcellularLocation>
</comment>
<dbReference type="InterPro" id="IPR003788">
    <property type="entry name" value="NDUFAF7"/>
</dbReference>
<dbReference type="EC" id="2.1.1.320" evidence="7"/>
<dbReference type="Proteomes" id="UP001479436">
    <property type="component" value="Unassembled WGS sequence"/>
</dbReference>
<protein>
    <recommendedName>
        <fullName evidence="7">Protein arginine methyltransferase NDUFAF7</fullName>
        <ecNumber evidence="7">2.1.1.320</ecNumber>
    </recommendedName>
</protein>
<evidence type="ECO:0000256" key="5">
    <source>
        <dbReference type="ARBA" id="ARBA00023128"/>
    </source>
</evidence>
<keyword evidence="5 7" id="KW-0496">Mitochondrion</keyword>
<organism evidence="8 9">
    <name type="scientific">Basidiobolus ranarum</name>
    <dbReference type="NCBI Taxonomy" id="34480"/>
    <lineage>
        <taxon>Eukaryota</taxon>
        <taxon>Fungi</taxon>
        <taxon>Fungi incertae sedis</taxon>
        <taxon>Zoopagomycota</taxon>
        <taxon>Entomophthoromycotina</taxon>
        <taxon>Basidiobolomycetes</taxon>
        <taxon>Basidiobolales</taxon>
        <taxon>Basidiobolaceae</taxon>
        <taxon>Basidiobolus</taxon>
    </lineage>
</organism>
<keyword evidence="3 7" id="KW-0489">Methyltransferase</keyword>
<dbReference type="EMBL" id="JASJQH010007004">
    <property type="protein sequence ID" value="KAK9720720.1"/>
    <property type="molecule type" value="Genomic_DNA"/>
</dbReference>
<evidence type="ECO:0000313" key="9">
    <source>
        <dbReference type="Proteomes" id="UP001479436"/>
    </source>
</evidence>
<dbReference type="Gene3D" id="3.40.50.12710">
    <property type="match status" value="1"/>
</dbReference>
<dbReference type="PANTHER" id="PTHR12049">
    <property type="entry name" value="PROTEIN ARGININE METHYLTRANSFERASE NDUFAF7, MITOCHONDRIAL"/>
    <property type="match status" value="1"/>
</dbReference>
<dbReference type="InterPro" id="IPR029063">
    <property type="entry name" value="SAM-dependent_MTases_sf"/>
</dbReference>
<evidence type="ECO:0000256" key="1">
    <source>
        <dbReference type="ARBA" id="ARBA00004173"/>
    </source>
</evidence>
<comment type="catalytic activity">
    <reaction evidence="6 7">
        <text>L-arginyl-[protein] + 2 S-adenosyl-L-methionine = N(omega),N(omega)'-dimethyl-L-arginyl-[protein] + 2 S-adenosyl-L-homocysteine + 2 H(+)</text>
        <dbReference type="Rhea" id="RHEA:48108"/>
        <dbReference type="Rhea" id="RHEA-COMP:10532"/>
        <dbReference type="Rhea" id="RHEA-COMP:11992"/>
        <dbReference type="ChEBI" id="CHEBI:15378"/>
        <dbReference type="ChEBI" id="CHEBI:29965"/>
        <dbReference type="ChEBI" id="CHEBI:57856"/>
        <dbReference type="ChEBI" id="CHEBI:59789"/>
        <dbReference type="ChEBI" id="CHEBI:88221"/>
        <dbReference type="EC" id="2.1.1.320"/>
    </reaction>
</comment>
<proteinExistence type="inferred from homology"/>
<accession>A0ABR2W5C5</accession>
<dbReference type="SUPFAM" id="SSF53335">
    <property type="entry name" value="S-adenosyl-L-methionine-dependent methyltransferases"/>
    <property type="match status" value="1"/>
</dbReference>
<gene>
    <name evidence="8" type="ORF">K7432_003953</name>
</gene>
<keyword evidence="9" id="KW-1185">Reference proteome</keyword>
<evidence type="ECO:0000256" key="2">
    <source>
        <dbReference type="ARBA" id="ARBA00005891"/>
    </source>
</evidence>
<evidence type="ECO:0000256" key="6">
    <source>
        <dbReference type="ARBA" id="ARBA00048612"/>
    </source>
</evidence>
<comment type="similarity">
    <text evidence="2 7">Belongs to the NDUFAF7 family.</text>
</comment>
<sequence>MNSEFSPFLRVVKVKAMQAIRLTRANYGLRNRFISQCQVTSLLSLRNTFDTLKFRQERSYTTCEKEPITPLAKNIMSVIQDSGPMSVARFMRHVLTNPHQGDVGGYYMKGDVFGSKGDFITSPEISQMFGELVGVWFLTQWYALGLPKKTRIVELGPGRGTLMEDMLRGLSNFKDFYQTIQSVHMVEASPGLRKMQHQKLCSKSLDDEKTLSVAHKKSQRSDGLEVHWHDHFEELINEDGVFTIVVAHEFFDALPIYKFERTKKGWRELMVDIDDSTESPYHFKSIISPAATPASNALTKDPAYNRYEVGDRIELSPDSWRIVHQIAKQIRTSSGSALIMDYGQDYTQFDTLRGIRKHQFTNAFSMPGETDLSADVDFSYLKDAAREFATSYGPINQAQFLHSMGIQTRLQMLMKIASKEQRESLESSYKRLTDPMMMGKTYKFLAITPPNGNGHLPAAFEKTK</sequence>
<dbReference type="Pfam" id="PF02636">
    <property type="entry name" value="Methyltransf_28"/>
    <property type="match status" value="1"/>
</dbReference>
<reference evidence="8 9" key="1">
    <citation type="submission" date="2023-04" db="EMBL/GenBank/DDBJ databases">
        <title>Genome of Basidiobolus ranarum AG-B5.</title>
        <authorList>
            <person name="Stajich J.E."/>
            <person name="Carter-House D."/>
            <person name="Gryganskyi A."/>
        </authorList>
    </citation>
    <scope>NUCLEOTIDE SEQUENCE [LARGE SCALE GENOMIC DNA]</scope>
    <source>
        <strain evidence="8 9">AG-B5</strain>
    </source>
</reference>
<evidence type="ECO:0000256" key="4">
    <source>
        <dbReference type="ARBA" id="ARBA00022679"/>
    </source>
</evidence>
<evidence type="ECO:0000256" key="7">
    <source>
        <dbReference type="RuleBase" id="RU364114"/>
    </source>
</evidence>
<dbReference type="PANTHER" id="PTHR12049:SF7">
    <property type="entry name" value="PROTEIN ARGININE METHYLTRANSFERASE NDUFAF7, MITOCHONDRIAL"/>
    <property type="match status" value="1"/>
</dbReference>
<keyword evidence="4 7" id="KW-0808">Transferase</keyword>
<evidence type="ECO:0000313" key="8">
    <source>
        <dbReference type="EMBL" id="KAK9720720.1"/>
    </source>
</evidence>
<comment type="caution">
    <text evidence="8">The sequence shown here is derived from an EMBL/GenBank/DDBJ whole genome shotgun (WGS) entry which is preliminary data.</text>
</comment>
<comment type="function">
    <text evidence="7">Arginine methyltransferase involved in the assembly or stability of mitochondrial NADH:ubiquinone oxidoreductase complex (complex I).</text>
</comment>
<name>A0ABR2W5C5_9FUNG</name>
<evidence type="ECO:0000256" key="3">
    <source>
        <dbReference type="ARBA" id="ARBA00022603"/>
    </source>
</evidence>
<dbReference type="InterPro" id="IPR038375">
    <property type="entry name" value="NDUFAF7_sf"/>
</dbReference>